<comment type="subcellular location">
    <subcellularLocation>
        <location evidence="1">Cell membrane</location>
        <topology evidence="1">Multi-pass membrane protein</topology>
    </subcellularLocation>
</comment>
<dbReference type="PANTHER" id="PTHR42920">
    <property type="entry name" value="OS03G0707200 PROTEIN-RELATED"/>
    <property type="match status" value="1"/>
</dbReference>
<sequence length="287" mass="29461">MTPRRFAVPAVTLVLGAALSVQGGAAIAKSLFPTLGPPGVVFLRLAFGSLTLWVIGKPQLRGRSRHDLGLVAALGLTLVCMNLTFYESLNRLPLGIAVTVEFIGPLAVAAAGSRRIVDGVWVLLAGGGIALLADGGGKAVHPTGLLLAAIAGVFWGLYIVIGKRAGQRFTGTTALAPAMALGAVVALPWGIASGGHHFTDPQLLGAGIGVSLLSAALPWSLEMEAMRRMRMTVFGVLMSLEPAIAALSGFVLLGEHLRPRAWVALAMVTVASAGVSRTVTPGMPPDA</sequence>
<feature type="transmembrane region" description="Helical" evidence="6">
    <location>
        <begin position="139"/>
        <end position="161"/>
    </location>
</feature>
<evidence type="ECO:0000256" key="4">
    <source>
        <dbReference type="ARBA" id="ARBA00022989"/>
    </source>
</evidence>
<dbReference type="InterPro" id="IPR037185">
    <property type="entry name" value="EmrE-like"/>
</dbReference>
<protein>
    <submittedName>
        <fullName evidence="8">Unannotated protein</fullName>
    </submittedName>
</protein>
<evidence type="ECO:0000256" key="1">
    <source>
        <dbReference type="ARBA" id="ARBA00004651"/>
    </source>
</evidence>
<evidence type="ECO:0000313" key="8">
    <source>
        <dbReference type="EMBL" id="CAB4699887.1"/>
    </source>
</evidence>
<dbReference type="AlphaFoldDB" id="A0A6J6PM75"/>
<evidence type="ECO:0000256" key="3">
    <source>
        <dbReference type="ARBA" id="ARBA00022692"/>
    </source>
</evidence>
<evidence type="ECO:0000259" key="7">
    <source>
        <dbReference type="Pfam" id="PF00892"/>
    </source>
</evidence>
<evidence type="ECO:0000256" key="6">
    <source>
        <dbReference type="SAM" id="Phobius"/>
    </source>
</evidence>
<dbReference type="Pfam" id="PF00892">
    <property type="entry name" value="EamA"/>
    <property type="match status" value="1"/>
</dbReference>
<dbReference type="SUPFAM" id="SSF103481">
    <property type="entry name" value="Multidrug resistance efflux transporter EmrE"/>
    <property type="match status" value="2"/>
</dbReference>
<dbReference type="PANTHER" id="PTHR42920:SF5">
    <property type="entry name" value="EAMA DOMAIN-CONTAINING PROTEIN"/>
    <property type="match status" value="1"/>
</dbReference>
<accession>A0A6J6PM75</accession>
<evidence type="ECO:0000256" key="2">
    <source>
        <dbReference type="ARBA" id="ARBA00022475"/>
    </source>
</evidence>
<dbReference type="EMBL" id="CAEZXP010000003">
    <property type="protein sequence ID" value="CAB4699887.1"/>
    <property type="molecule type" value="Genomic_DNA"/>
</dbReference>
<dbReference type="InterPro" id="IPR000620">
    <property type="entry name" value="EamA_dom"/>
</dbReference>
<feature type="domain" description="EamA" evidence="7">
    <location>
        <begin position="143"/>
        <end position="276"/>
    </location>
</feature>
<keyword evidence="4 6" id="KW-1133">Transmembrane helix</keyword>
<feature type="transmembrane region" description="Helical" evidence="6">
    <location>
        <begin position="68"/>
        <end position="86"/>
    </location>
</feature>
<feature type="transmembrane region" description="Helical" evidence="6">
    <location>
        <begin position="92"/>
        <end position="109"/>
    </location>
</feature>
<organism evidence="8">
    <name type="scientific">freshwater metagenome</name>
    <dbReference type="NCBI Taxonomy" id="449393"/>
    <lineage>
        <taxon>unclassified sequences</taxon>
        <taxon>metagenomes</taxon>
        <taxon>ecological metagenomes</taxon>
    </lineage>
</organism>
<dbReference type="GO" id="GO:0005886">
    <property type="term" value="C:plasma membrane"/>
    <property type="evidence" value="ECO:0007669"/>
    <property type="project" value="UniProtKB-SubCell"/>
</dbReference>
<proteinExistence type="predicted"/>
<name>A0A6J6PM75_9ZZZZ</name>
<feature type="transmembrane region" description="Helical" evidence="6">
    <location>
        <begin position="116"/>
        <end position="133"/>
    </location>
</feature>
<feature type="transmembrane region" description="Helical" evidence="6">
    <location>
        <begin position="173"/>
        <end position="191"/>
    </location>
</feature>
<keyword evidence="3 6" id="KW-0812">Transmembrane</keyword>
<reference evidence="8" key="1">
    <citation type="submission" date="2020-05" db="EMBL/GenBank/DDBJ databases">
        <authorList>
            <person name="Chiriac C."/>
            <person name="Salcher M."/>
            <person name="Ghai R."/>
            <person name="Kavagutti S V."/>
        </authorList>
    </citation>
    <scope>NUCLEOTIDE SEQUENCE</scope>
</reference>
<keyword evidence="2" id="KW-1003">Cell membrane</keyword>
<feature type="transmembrane region" description="Helical" evidence="6">
    <location>
        <begin position="35"/>
        <end position="56"/>
    </location>
</feature>
<feature type="transmembrane region" description="Helical" evidence="6">
    <location>
        <begin position="233"/>
        <end position="254"/>
    </location>
</feature>
<feature type="transmembrane region" description="Helical" evidence="6">
    <location>
        <begin position="203"/>
        <end position="221"/>
    </location>
</feature>
<gene>
    <name evidence="8" type="ORF">UFOPK2399_01279</name>
</gene>
<dbReference type="InterPro" id="IPR051258">
    <property type="entry name" value="Diverse_Substrate_Transporter"/>
</dbReference>
<keyword evidence="5 6" id="KW-0472">Membrane</keyword>
<evidence type="ECO:0000256" key="5">
    <source>
        <dbReference type="ARBA" id="ARBA00023136"/>
    </source>
</evidence>